<evidence type="ECO:0000256" key="1">
    <source>
        <dbReference type="ARBA" id="ARBA00023235"/>
    </source>
</evidence>
<dbReference type="EMBL" id="RZNC01000002">
    <property type="protein sequence ID" value="RWZ64577.1"/>
    <property type="molecule type" value="Genomic_DNA"/>
</dbReference>
<dbReference type="GO" id="GO:0005996">
    <property type="term" value="P:monosaccharide metabolic process"/>
    <property type="evidence" value="ECO:0007669"/>
    <property type="project" value="InterPro"/>
</dbReference>
<dbReference type="AlphaFoldDB" id="A0A444QD32"/>
<evidence type="ECO:0000256" key="2">
    <source>
        <dbReference type="ARBA" id="ARBA00023277"/>
    </source>
</evidence>
<dbReference type="PANTHER" id="PTHR36120:SF1">
    <property type="entry name" value="L-FUCOSE ISOMERASE C-TERMINAL DOMAIN-CONTAINING PROTEIN"/>
    <property type="match status" value="1"/>
</dbReference>
<evidence type="ECO:0000313" key="4">
    <source>
        <dbReference type="Proteomes" id="UP000288603"/>
    </source>
</evidence>
<dbReference type="SUPFAM" id="SSF53743">
    <property type="entry name" value="FucI/AraA N-terminal and middle domains"/>
    <property type="match status" value="1"/>
</dbReference>
<evidence type="ECO:0008006" key="5">
    <source>
        <dbReference type="Google" id="ProtNLM"/>
    </source>
</evidence>
<proteinExistence type="predicted"/>
<name>A0A444QD32_9MICO</name>
<evidence type="ECO:0000313" key="3">
    <source>
        <dbReference type="EMBL" id="RWZ64577.1"/>
    </source>
</evidence>
<comment type="caution">
    <text evidence="3">The sequence shown here is derived from an EMBL/GenBank/DDBJ whole genome shotgun (WGS) entry which is preliminary data.</text>
</comment>
<dbReference type="Proteomes" id="UP000288603">
    <property type="component" value="Unassembled WGS sequence"/>
</dbReference>
<accession>A0A444QD32</accession>
<dbReference type="RefSeq" id="WP_128498355.1">
    <property type="nucleotide sequence ID" value="NZ_RZNC01000002.1"/>
</dbReference>
<dbReference type="InterPro" id="IPR009015">
    <property type="entry name" value="Fucose_isomerase_N/cen_sf"/>
</dbReference>
<dbReference type="PANTHER" id="PTHR36120">
    <property type="entry name" value="FUCOSE ISOMERASE"/>
    <property type="match status" value="1"/>
</dbReference>
<keyword evidence="4" id="KW-1185">Reference proteome</keyword>
<dbReference type="OrthoDB" id="5098076at2"/>
<organism evidence="3 4">
    <name type="scientific">Labedella populi</name>
    <dbReference type="NCBI Taxonomy" id="2498850"/>
    <lineage>
        <taxon>Bacteria</taxon>
        <taxon>Bacillati</taxon>
        <taxon>Actinomycetota</taxon>
        <taxon>Actinomycetes</taxon>
        <taxon>Micrococcales</taxon>
        <taxon>Microbacteriaceae</taxon>
        <taxon>Labedella</taxon>
    </lineage>
</organism>
<gene>
    <name evidence="3" type="ORF">ELQ92_07430</name>
</gene>
<keyword evidence="1" id="KW-0413">Isomerase</keyword>
<dbReference type="GO" id="GO:0005737">
    <property type="term" value="C:cytoplasm"/>
    <property type="evidence" value="ECO:0007669"/>
    <property type="project" value="InterPro"/>
</dbReference>
<dbReference type="GO" id="GO:0016861">
    <property type="term" value="F:intramolecular oxidoreductase activity, interconverting aldoses and ketoses"/>
    <property type="evidence" value="ECO:0007669"/>
    <property type="project" value="InterPro"/>
</dbReference>
<keyword evidence="2" id="KW-0119">Carbohydrate metabolism</keyword>
<sequence length="450" mass="49852">MTIPGSGTVAPARLLPVYLEDSPQPSFTRQMDAMKKHAGALVEWLTAVHVSAVPGVPADAVIVPDMSGLAYRSLEEFRLIEKPILVVTSEFGTVSMWDWEIRDYLRRRGVDTVAPTSLQEFHDLCRALGVKRTLRESTMLAYLDDLGAGQQPDIFKRFYWWEEECVDDLQSAFGVTVDRRSYRDLWARALAIPDARVADELVRISGPVPMVGLQSRARLDAVRLKLALSDDLDETPGVIAAGINCLNESTTSTTTPCLAWNLLFEERELIWGCEADLTSMITQYLTWNTLRAPAMMTNLYPFLMGQAALAHERIPYFPAVEKPQDHILTAHCGFFGVVPQSWSTEWALREPVLAIVDANANAIDARFPLGDLTIVKIASTMDSLTVTPALLENYEQYADSDCLNGAILRVEDGYRYVENLPSHHAVLAVGDLTRRLGVVGGVLGLEVSTI</sequence>
<reference evidence="3 4" key="1">
    <citation type="submission" date="2018-12" db="EMBL/GenBank/DDBJ databases">
        <authorList>
            <person name="Li F."/>
        </authorList>
    </citation>
    <scope>NUCLEOTIDE SEQUENCE [LARGE SCALE GENOMIC DNA]</scope>
    <source>
        <strain evidence="3 4">8H24J-4-2</strain>
    </source>
</reference>
<protein>
    <recommendedName>
        <fullName evidence="5">Fucose isomerase</fullName>
    </recommendedName>
</protein>